<evidence type="ECO:0000313" key="3">
    <source>
        <dbReference type="EMBL" id="OWZ06610.1"/>
    </source>
</evidence>
<dbReference type="STRING" id="4795.A0A225VQ00"/>
<dbReference type="InterPro" id="IPR036457">
    <property type="entry name" value="PPM-type-like_dom_sf"/>
</dbReference>
<evidence type="ECO:0000256" key="1">
    <source>
        <dbReference type="SAM" id="MobiDB-lite"/>
    </source>
</evidence>
<gene>
    <name evidence="3" type="ORF">PHMEG_00021110</name>
</gene>
<organism evidence="3 4">
    <name type="scientific">Phytophthora megakarya</name>
    <dbReference type="NCBI Taxonomy" id="4795"/>
    <lineage>
        <taxon>Eukaryota</taxon>
        <taxon>Sar</taxon>
        <taxon>Stramenopiles</taxon>
        <taxon>Oomycota</taxon>
        <taxon>Peronosporomycetes</taxon>
        <taxon>Peronosporales</taxon>
        <taxon>Peronosporaceae</taxon>
        <taxon>Phytophthora</taxon>
    </lineage>
</organism>
<proteinExistence type="predicted"/>
<feature type="compositionally biased region" description="Polar residues" evidence="1">
    <location>
        <begin position="383"/>
        <end position="393"/>
    </location>
</feature>
<feature type="non-terminal residue" evidence="3">
    <location>
        <position position="1"/>
    </location>
</feature>
<dbReference type="AlphaFoldDB" id="A0A225VQ00"/>
<dbReference type="GO" id="GO:0004722">
    <property type="term" value="F:protein serine/threonine phosphatase activity"/>
    <property type="evidence" value="ECO:0007669"/>
    <property type="project" value="InterPro"/>
</dbReference>
<accession>A0A225VQ00</accession>
<evidence type="ECO:0000313" key="4">
    <source>
        <dbReference type="Proteomes" id="UP000198211"/>
    </source>
</evidence>
<evidence type="ECO:0000259" key="2">
    <source>
        <dbReference type="PROSITE" id="PS51746"/>
    </source>
</evidence>
<feature type="domain" description="PPM-type phosphatase" evidence="2">
    <location>
        <begin position="25"/>
        <end position="476"/>
    </location>
</feature>
<sequence>VAMTSRASNPICFQSKWQNSGLTASVAVSGVTNIGGADNRENQDAFFTFYDPKNAALVVGLFDGHGRDTGRDVAQAAKQYFEAQFQGYSHEDYARLERDPEEFFHQLFASCHHVLKYMLRDLYERAGHSVEEQQPEGFLIRHNCQTGAVATVRGGTTATIVVVLNGGEKIYSSNVGDSAVFLASMGPDLSVNDVKVHGSDAADVHRQNNLLHGESVGNEDDLDNNLPSSSNFLLMSGNHSPESTTEFFRARTARCSSLDPAQPALRFVYDSSVPKTRRLPIFSMTKKGNLYQNSMGDYYKNVRDEWATVVATPFDAMFPDALAFTRSLGDFHMHSYGVSCDPTVIELSLEQVASRDLGRTIQSTGNQECHHDSSAGYDDEDSTSYASNSSSEGTNEHNFMLVVASDGVWDNWKYRDLYCFLGDASCNKSLVQQSAVPGAFVPADVIVSSLMNANLRRASSYFCDQADNMTAVLCNFNIRN</sequence>
<dbReference type="OrthoDB" id="10264738at2759"/>
<keyword evidence="4" id="KW-1185">Reference proteome</keyword>
<dbReference type="Proteomes" id="UP000198211">
    <property type="component" value="Unassembled WGS sequence"/>
</dbReference>
<dbReference type="InterPro" id="IPR015655">
    <property type="entry name" value="PP2C"/>
</dbReference>
<dbReference type="InterPro" id="IPR001932">
    <property type="entry name" value="PPM-type_phosphatase-like_dom"/>
</dbReference>
<reference evidence="4" key="1">
    <citation type="submission" date="2017-03" db="EMBL/GenBank/DDBJ databases">
        <title>Phytopthora megakarya and P. palmivora, two closely related causual agents of cacao black pod achieved similar genome size and gene model numbers by different mechanisms.</title>
        <authorList>
            <person name="Ali S."/>
            <person name="Shao J."/>
            <person name="Larry D.J."/>
            <person name="Kronmiller B."/>
            <person name="Shen D."/>
            <person name="Strem M.D."/>
            <person name="Melnick R.L."/>
            <person name="Guiltinan M.J."/>
            <person name="Tyler B.M."/>
            <person name="Meinhardt L.W."/>
            <person name="Bailey B.A."/>
        </authorList>
    </citation>
    <scope>NUCLEOTIDE SEQUENCE [LARGE SCALE GENOMIC DNA]</scope>
    <source>
        <strain evidence="4">zdho120</strain>
    </source>
</reference>
<dbReference type="SUPFAM" id="SSF81606">
    <property type="entry name" value="PP2C-like"/>
    <property type="match status" value="1"/>
</dbReference>
<dbReference type="PROSITE" id="PS51746">
    <property type="entry name" value="PPM_2"/>
    <property type="match status" value="1"/>
</dbReference>
<feature type="region of interest" description="Disordered" evidence="1">
    <location>
        <begin position="362"/>
        <end position="393"/>
    </location>
</feature>
<dbReference type="PANTHER" id="PTHR13832:SF699">
    <property type="entry name" value="INTEGRIN-LINKED KINASE-ASSOCIATED SERINE_THREONINE PHOSPHATASE 2C"/>
    <property type="match status" value="1"/>
</dbReference>
<dbReference type="PANTHER" id="PTHR13832">
    <property type="entry name" value="PROTEIN PHOSPHATASE 2C"/>
    <property type="match status" value="1"/>
</dbReference>
<name>A0A225VQ00_9STRA</name>
<comment type="caution">
    <text evidence="3">The sequence shown here is derived from an EMBL/GenBank/DDBJ whole genome shotgun (WGS) entry which is preliminary data.</text>
</comment>
<protein>
    <recommendedName>
        <fullName evidence="2">PPM-type phosphatase domain-containing protein</fullName>
    </recommendedName>
</protein>
<dbReference type="EMBL" id="NBNE01003887">
    <property type="protein sequence ID" value="OWZ06610.1"/>
    <property type="molecule type" value="Genomic_DNA"/>
</dbReference>
<dbReference type="SMART" id="SM00332">
    <property type="entry name" value="PP2Cc"/>
    <property type="match status" value="1"/>
</dbReference>
<dbReference type="Gene3D" id="3.60.40.10">
    <property type="entry name" value="PPM-type phosphatase domain"/>
    <property type="match status" value="1"/>
</dbReference>